<organism evidence="5 6">
    <name type="scientific">Pseudonocardia acidicola</name>
    <dbReference type="NCBI Taxonomy" id="2724939"/>
    <lineage>
        <taxon>Bacteria</taxon>
        <taxon>Bacillati</taxon>
        <taxon>Actinomycetota</taxon>
        <taxon>Actinomycetes</taxon>
        <taxon>Pseudonocardiales</taxon>
        <taxon>Pseudonocardiaceae</taxon>
        <taxon>Pseudonocardia</taxon>
    </lineage>
</organism>
<dbReference type="GO" id="GO:0016787">
    <property type="term" value="F:hydrolase activity"/>
    <property type="evidence" value="ECO:0007669"/>
    <property type="project" value="UniProtKB-KW"/>
</dbReference>
<dbReference type="RefSeq" id="WP_169379307.1">
    <property type="nucleotide sequence ID" value="NZ_JAAXLA010000002.1"/>
</dbReference>
<protein>
    <submittedName>
        <fullName evidence="5">Glycoside hydrolase family 16 protein</fullName>
    </submittedName>
</protein>
<feature type="chain" id="PRO_5045854132" evidence="3">
    <location>
        <begin position="24"/>
        <end position="465"/>
    </location>
</feature>
<dbReference type="InterPro" id="IPR050546">
    <property type="entry name" value="Glycosyl_Hydrlase_16"/>
</dbReference>
<accession>A0ABX1S4U4</accession>
<keyword evidence="6" id="KW-1185">Reference proteome</keyword>
<name>A0ABX1S4U4_9PSEU</name>
<gene>
    <name evidence="5" type="ORF">HF526_01100</name>
</gene>
<feature type="compositionally biased region" description="Low complexity" evidence="2">
    <location>
        <begin position="448"/>
        <end position="465"/>
    </location>
</feature>
<dbReference type="EMBL" id="JAAXLA010000002">
    <property type="protein sequence ID" value="NMH95927.1"/>
    <property type="molecule type" value="Genomic_DNA"/>
</dbReference>
<dbReference type="PROSITE" id="PS51762">
    <property type="entry name" value="GH16_2"/>
    <property type="match status" value="1"/>
</dbReference>
<evidence type="ECO:0000259" key="4">
    <source>
        <dbReference type="PROSITE" id="PS51762"/>
    </source>
</evidence>
<feature type="domain" description="GH16" evidence="4">
    <location>
        <begin position="115"/>
        <end position="341"/>
    </location>
</feature>
<dbReference type="PANTHER" id="PTHR10963">
    <property type="entry name" value="GLYCOSYL HYDROLASE-RELATED"/>
    <property type="match status" value="1"/>
</dbReference>
<dbReference type="InterPro" id="IPR013320">
    <property type="entry name" value="ConA-like_dom_sf"/>
</dbReference>
<keyword evidence="5" id="KW-0378">Hydrolase</keyword>
<feature type="region of interest" description="Disordered" evidence="2">
    <location>
        <begin position="347"/>
        <end position="465"/>
    </location>
</feature>
<dbReference type="SUPFAM" id="SSF49899">
    <property type="entry name" value="Concanavalin A-like lectins/glucanases"/>
    <property type="match status" value="1"/>
</dbReference>
<comment type="caution">
    <text evidence="5">The sequence shown here is derived from an EMBL/GenBank/DDBJ whole genome shotgun (WGS) entry which is preliminary data.</text>
</comment>
<evidence type="ECO:0000313" key="5">
    <source>
        <dbReference type="EMBL" id="NMH95927.1"/>
    </source>
</evidence>
<evidence type="ECO:0000256" key="1">
    <source>
        <dbReference type="ARBA" id="ARBA00006865"/>
    </source>
</evidence>
<dbReference type="PANTHER" id="PTHR10963:SF55">
    <property type="entry name" value="GLYCOSIDE HYDROLASE FAMILY 16 PROTEIN"/>
    <property type="match status" value="1"/>
</dbReference>
<evidence type="ECO:0000256" key="3">
    <source>
        <dbReference type="SAM" id="SignalP"/>
    </source>
</evidence>
<dbReference type="Proteomes" id="UP000820669">
    <property type="component" value="Unassembled WGS sequence"/>
</dbReference>
<comment type="similarity">
    <text evidence="1">Belongs to the glycosyl hydrolase 16 family.</text>
</comment>
<feature type="compositionally biased region" description="Low complexity" evidence="2">
    <location>
        <begin position="363"/>
        <end position="433"/>
    </location>
</feature>
<evidence type="ECO:0000313" key="6">
    <source>
        <dbReference type="Proteomes" id="UP000820669"/>
    </source>
</evidence>
<sequence length="465" mass="46482">MLVGLQACRIAAAAVMLAMSALSTDDAGSAATGGARPPAVGCTVTPQAADCLPGTGLGGAATSDGQITGPVASAPSSEAPAPQSTSAAAGSASAGSAPTESSGPDSPANAGSAGSSSSSPPVTLTGDGGTSAAQMHGWGAPARVEEFDEGLEQWNVYDGPGHAGNGRRSPGAASVGNGYLTITGDPDGTTAGMAWNFGSMYGRWEGRIKAPASDPSYNALLLLWPDAENFPVGGEIDFMEMMDPTRQKTNAFLHYGADNSQIGGEVGIDATQWHNWAVEWTPTKITTFVDGQEWWSTTDTSAFPPGPMHMTIQLDWFPKGGAVQQSRMYVDWVRFYPVDGTGVSPLENNTTANPVGAAGVTGTPSAVPARSTTATTRTTAPPAPAATSTTTTPAAPATPTAPATSATPTAPATSATPTTRATSTRTTTTTPTTTAPPEPLADPTTSIGAASTTPEPAAPTAGAAG</sequence>
<feature type="region of interest" description="Disordered" evidence="2">
    <location>
        <begin position="62"/>
        <end position="136"/>
    </location>
</feature>
<dbReference type="Gene3D" id="2.60.120.200">
    <property type="match status" value="1"/>
</dbReference>
<keyword evidence="3" id="KW-0732">Signal</keyword>
<dbReference type="Pfam" id="PF00722">
    <property type="entry name" value="Glyco_hydro_16"/>
    <property type="match status" value="1"/>
</dbReference>
<dbReference type="CDD" id="cd00413">
    <property type="entry name" value="Glyco_hydrolase_16"/>
    <property type="match status" value="1"/>
</dbReference>
<feature type="signal peptide" evidence="3">
    <location>
        <begin position="1"/>
        <end position="23"/>
    </location>
</feature>
<proteinExistence type="inferred from homology"/>
<dbReference type="InterPro" id="IPR000757">
    <property type="entry name" value="Beta-glucanase-like"/>
</dbReference>
<feature type="compositionally biased region" description="Low complexity" evidence="2">
    <location>
        <begin position="72"/>
        <end position="121"/>
    </location>
</feature>
<reference evidence="5 6" key="1">
    <citation type="submission" date="2020-04" db="EMBL/GenBank/DDBJ databases">
        <authorList>
            <person name="Klaysubun C."/>
            <person name="Duangmal K."/>
            <person name="Lipun K."/>
        </authorList>
    </citation>
    <scope>NUCLEOTIDE SEQUENCE [LARGE SCALE GENOMIC DNA]</scope>
    <source>
        <strain evidence="5 6">K10HN5</strain>
    </source>
</reference>
<evidence type="ECO:0000256" key="2">
    <source>
        <dbReference type="SAM" id="MobiDB-lite"/>
    </source>
</evidence>